<dbReference type="InterPro" id="IPR035999">
    <property type="entry name" value="Sec7_dom_sf"/>
</dbReference>
<accession>A0A9P0PXC7</accession>
<evidence type="ECO:0000256" key="5">
    <source>
        <dbReference type="ARBA" id="ARBA00023121"/>
    </source>
</evidence>
<feature type="region of interest" description="Disordered" evidence="13">
    <location>
        <begin position="972"/>
        <end position="994"/>
    </location>
</feature>
<feature type="domain" description="PDZ" evidence="15">
    <location>
        <begin position="6"/>
        <end position="87"/>
    </location>
</feature>
<keyword evidence="6" id="KW-0472">Membrane</keyword>
<dbReference type="InterPro" id="IPR001478">
    <property type="entry name" value="PDZ"/>
</dbReference>
<dbReference type="CDD" id="cd13295">
    <property type="entry name" value="PH_EFA6"/>
    <property type="match status" value="1"/>
</dbReference>
<keyword evidence="7" id="KW-0966">Cell projection</keyword>
<dbReference type="Gene3D" id="2.30.42.10">
    <property type="match status" value="1"/>
</dbReference>
<evidence type="ECO:0000256" key="13">
    <source>
        <dbReference type="SAM" id="MobiDB-lite"/>
    </source>
</evidence>
<dbReference type="OrthoDB" id="2157641at2759"/>
<dbReference type="Pfam" id="PF01369">
    <property type="entry name" value="Sec7"/>
    <property type="match status" value="1"/>
</dbReference>
<feature type="region of interest" description="Disordered" evidence="13">
    <location>
        <begin position="243"/>
        <end position="337"/>
    </location>
</feature>
<dbReference type="Proteomes" id="UP001152888">
    <property type="component" value="Unassembled WGS sequence"/>
</dbReference>
<dbReference type="InterPro" id="IPR001849">
    <property type="entry name" value="PH_domain"/>
</dbReference>
<keyword evidence="4" id="KW-0344">Guanine-nucleotide releasing factor</keyword>
<dbReference type="SMART" id="SM00222">
    <property type="entry name" value="Sec7"/>
    <property type="match status" value="1"/>
</dbReference>
<dbReference type="PANTHER" id="PTHR10663">
    <property type="entry name" value="GUANYL-NUCLEOTIDE EXCHANGE FACTOR"/>
    <property type="match status" value="1"/>
</dbReference>
<dbReference type="EMBL" id="CAKOFQ010007479">
    <property type="protein sequence ID" value="CAH2002012.1"/>
    <property type="molecule type" value="Genomic_DNA"/>
</dbReference>
<dbReference type="InterPro" id="IPR041681">
    <property type="entry name" value="PH_9"/>
</dbReference>
<dbReference type="GO" id="GO:0042995">
    <property type="term" value="C:cell projection"/>
    <property type="evidence" value="ECO:0007669"/>
    <property type="project" value="UniProtKB-SubCell"/>
</dbReference>
<protein>
    <recommendedName>
        <fullName evidence="9">PH and SEC7 domain-containing protein 4</fullName>
    </recommendedName>
    <alternativeName>
        <fullName evidence="10">Exchange factor for ADP-ribosylation factor guanine nucleotide factor 6 B</fullName>
    </alternativeName>
    <alternativeName>
        <fullName evidence="11">Pleckstrin homology and SEC7 domain-containing protein 4</fullName>
    </alternativeName>
</protein>
<dbReference type="PANTHER" id="PTHR10663:SF376">
    <property type="entry name" value="PH AND SEC7 DOMAIN-CONTAINING PROTEIN"/>
    <property type="match status" value="1"/>
</dbReference>
<feature type="compositionally biased region" description="Polar residues" evidence="13">
    <location>
        <begin position="270"/>
        <end position="279"/>
    </location>
</feature>
<evidence type="ECO:0000259" key="15">
    <source>
        <dbReference type="PROSITE" id="PS50106"/>
    </source>
</evidence>
<feature type="region of interest" description="Disordered" evidence="13">
    <location>
        <begin position="439"/>
        <end position="511"/>
    </location>
</feature>
<dbReference type="Gene3D" id="2.30.29.30">
    <property type="entry name" value="Pleckstrin-homology domain (PH domain)/Phosphotyrosine-binding domain (PTB)"/>
    <property type="match status" value="1"/>
</dbReference>
<dbReference type="InterPro" id="IPR011993">
    <property type="entry name" value="PH-like_dom_sf"/>
</dbReference>
<feature type="compositionally biased region" description="Low complexity" evidence="13">
    <location>
        <begin position="315"/>
        <end position="326"/>
    </location>
</feature>
<sequence length="1010" mass="112232">MAEELLVVLNRSEHSGFGFSLLGEPGLPPIIYNILEDSPAAESGEVQVGDVILKVNETDVLRYSTKEVLKCLRLSTDPVTLKIKRDPKIKASVCKHLLNSVGGAPVPAAGIGGGGGDSGVVTPEKPPSKIPVAIHSNLRPEPAVHRPTFNNNQSPLQQRHLVEGTTNGSCTEQEPQVINNQQQKCRQLEKNERLQWQPLSSNEVNNTKPVSQQQPKFEAYMMTGEHILNISRIPQTTAAILPKQQKKADNPRYHNSHTHHMRGAPPPFTAQHNSLPNSPNERDLGHRGAGATTGGGRHSAAASPIVTARRATEHQQAGTAPPAAGQQPPPGAADGYNYVRTSRSEDQLQGQNDLCSVSVANSEADEDVTSSLNTLLDTRPDSAGCSDSDRIVWTYNAPISDQHKFAAHALSNGSSSSHSPDYRDDDDSVMRDCVMEISDHSDSDSTLLVSEPRQNKRGSSGSKEDHRIVIQGNQDQDLLETEDECGRELAGSNNNRSSPLSSEDESDVESLHSFHYSPKAVDMPSAIRLAKRLYSLDGFKKSDVSRHLSKNNDFSRAVAEEYLKYFDFEKDTLDIALRKFLKQFSLTGETQERERVLVHFSKRYLDCNPGSFNSQDAVHTLTCAIMLLNTDLHGQNIGRKMTCNEFIENLAGLNECENFPREVLKQLYHAIKNYPLEWALDEENEDGNVQSQMRNNDVINLGGNPFLDVPISANAIEYKKGYVMRKCCYEANAKRSVCCLFLAPFHKRGWKMFYCTLRDLVLYLHKDENGFRRNQIGGDNLHNAIRIHHALATKATDYTKKQYVFRLQTADQAEYLFQTSDSKELQSWIDTINFVCASFSAPPLEAAVGSQKKFQRPLLPCSHTKLNLREQLTDHEERVMRLESMLEEHRRSPPEKGAKSQVVQNYKEKEVYLNYELKRYRTYTYILRTKLSQYLEMGATVSATMGAGACPPASLAEVDEGLQPMAATVAQHTVGGPETEAEQQPKSSPTSAVNRYSYRQAIYSGGGGGR</sequence>
<dbReference type="GO" id="GO:0032012">
    <property type="term" value="P:regulation of ARF protein signal transduction"/>
    <property type="evidence" value="ECO:0007669"/>
    <property type="project" value="InterPro"/>
</dbReference>
<evidence type="ECO:0000256" key="1">
    <source>
        <dbReference type="ARBA" id="ARBA00004236"/>
    </source>
</evidence>
<dbReference type="SUPFAM" id="SSF50729">
    <property type="entry name" value="PH domain-like"/>
    <property type="match status" value="1"/>
</dbReference>
<dbReference type="AlphaFoldDB" id="A0A9P0PXC7"/>
<dbReference type="CDD" id="cd00136">
    <property type="entry name" value="PDZ_canonical"/>
    <property type="match status" value="1"/>
</dbReference>
<comment type="caution">
    <text evidence="17">The sequence shown here is derived from an EMBL/GenBank/DDBJ whole genome shotgun (WGS) entry which is preliminary data.</text>
</comment>
<evidence type="ECO:0000256" key="2">
    <source>
        <dbReference type="ARBA" id="ARBA00004316"/>
    </source>
</evidence>
<evidence type="ECO:0000256" key="4">
    <source>
        <dbReference type="ARBA" id="ARBA00022658"/>
    </source>
</evidence>
<feature type="domain" description="SEC7" evidence="16">
    <location>
        <begin position="491"/>
        <end position="674"/>
    </location>
</feature>
<evidence type="ECO:0000256" key="9">
    <source>
        <dbReference type="ARBA" id="ARBA00074922"/>
    </source>
</evidence>
<evidence type="ECO:0000259" key="14">
    <source>
        <dbReference type="PROSITE" id="PS50003"/>
    </source>
</evidence>
<comment type="function">
    <text evidence="8">Guanine nucleotide exchange factor for ARF6 and ARL14/ARF7. Through ARL14 activation, controls the movement of MHC class II-containing vesicles along the actin cytoskeleton in dendritic cells. Involved in membrane recycling. Interacts with several phosphatidylinositol phosphate species, including phosphatidylinositol 3,4-bisphosphate, phosphatidylinositol 3,5-bisphosphate and phosphatidylinositol 4,5-bisphosphate.</text>
</comment>
<feature type="compositionally biased region" description="Gly residues" evidence="13">
    <location>
        <begin position="287"/>
        <end position="297"/>
    </location>
</feature>
<feature type="domain" description="PH" evidence="14">
    <location>
        <begin position="716"/>
        <end position="837"/>
    </location>
</feature>
<dbReference type="CDD" id="cd00171">
    <property type="entry name" value="Sec7"/>
    <property type="match status" value="1"/>
</dbReference>
<dbReference type="InterPro" id="IPR000904">
    <property type="entry name" value="Sec7_dom"/>
</dbReference>
<dbReference type="PROSITE" id="PS50190">
    <property type="entry name" value="SEC7"/>
    <property type="match status" value="1"/>
</dbReference>
<dbReference type="Pfam" id="PF15410">
    <property type="entry name" value="PH_9"/>
    <property type="match status" value="1"/>
</dbReference>
<evidence type="ECO:0000256" key="8">
    <source>
        <dbReference type="ARBA" id="ARBA00059899"/>
    </source>
</evidence>
<name>A0A9P0PXC7_ACAOB</name>
<dbReference type="GO" id="GO:0005085">
    <property type="term" value="F:guanyl-nucleotide exchange factor activity"/>
    <property type="evidence" value="ECO:0007669"/>
    <property type="project" value="UniProtKB-KW"/>
</dbReference>
<dbReference type="SMART" id="SM00228">
    <property type="entry name" value="PDZ"/>
    <property type="match status" value="1"/>
</dbReference>
<dbReference type="GO" id="GO:0005886">
    <property type="term" value="C:plasma membrane"/>
    <property type="evidence" value="ECO:0007669"/>
    <property type="project" value="UniProtKB-SubCell"/>
</dbReference>
<keyword evidence="12" id="KW-0175">Coiled coil</keyword>
<dbReference type="InterPro" id="IPR036034">
    <property type="entry name" value="PDZ_sf"/>
</dbReference>
<keyword evidence="5" id="KW-0446">Lipid-binding</keyword>
<evidence type="ECO:0000256" key="12">
    <source>
        <dbReference type="SAM" id="Coils"/>
    </source>
</evidence>
<evidence type="ECO:0000313" key="17">
    <source>
        <dbReference type="EMBL" id="CAH2002012.1"/>
    </source>
</evidence>
<evidence type="ECO:0000313" key="18">
    <source>
        <dbReference type="Proteomes" id="UP001152888"/>
    </source>
</evidence>
<comment type="subcellular location">
    <subcellularLocation>
        <location evidence="1">Cell membrane</location>
    </subcellularLocation>
    <subcellularLocation>
        <location evidence="2">Cell projection</location>
    </subcellularLocation>
</comment>
<dbReference type="FunFam" id="2.30.29.30:FF:000267">
    <property type="entry name" value="PH and SEC7 domain-containing protein 4"/>
    <property type="match status" value="1"/>
</dbReference>
<proteinExistence type="predicted"/>
<evidence type="ECO:0000256" key="3">
    <source>
        <dbReference type="ARBA" id="ARBA00022475"/>
    </source>
</evidence>
<evidence type="ECO:0000256" key="6">
    <source>
        <dbReference type="ARBA" id="ARBA00023136"/>
    </source>
</evidence>
<dbReference type="GO" id="GO:0008289">
    <property type="term" value="F:lipid binding"/>
    <property type="evidence" value="ECO:0007669"/>
    <property type="project" value="UniProtKB-KW"/>
</dbReference>
<dbReference type="InterPro" id="IPR023394">
    <property type="entry name" value="Sec7_C_sf"/>
</dbReference>
<feature type="compositionally biased region" description="Polar residues" evidence="13">
    <location>
        <begin position="982"/>
        <end position="994"/>
    </location>
</feature>
<evidence type="ECO:0000256" key="7">
    <source>
        <dbReference type="ARBA" id="ARBA00023273"/>
    </source>
</evidence>
<keyword evidence="3" id="KW-1003">Cell membrane</keyword>
<dbReference type="SMART" id="SM00233">
    <property type="entry name" value="PH"/>
    <property type="match status" value="1"/>
</dbReference>
<dbReference type="SUPFAM" id="SSF48425">
    <property type="entry name" value="Sec7 domain"/>
    <property type="match status" value="1"/>
</dbReference>
<dbReference type="PROSITE" id="PS50106">
    <property type="entry name" value="PDZ"/>
    <property type="match status" value="1"/>
</dbReference>
<gene>
    <name evidence="17" type="ORF">ACAOBT_LOCUS26564</name>
</gene>
<reference evidence="17" key="1">
    <citation type="submission" date="2022-03" db="EMBL/GenBank/DDBJ databases">
        <authorList>
            <person name="Sayadi A."/>
        </authorList>
    </citation>
    <scope>NUCLEOTIDE SEQUENCE</scope>
</reference>
<dbReference type="FunFam" id="1.10.1000.11:FF:000004">
    <property type="entry name" value="PH and SEC7 domain-containing protein 2"/>
    <property type="match status" value="1"/>
</dbReference>
<dbReference type="SUPFAM" id="SSF50156">
    <property type="entry name" value="PDZ domain-like"/>
    <property type="match status" value="1"/>
</dbReference>
<dbReference type="Gene3D" id="1.10.1000.11">
    <property type="entry name" value="Arf Nucleotide-binding Site Opener,domain 2"/>
    <property type="match status" value="1"/>
</dbReference>
<evidence type="ECO:0000256" key="11">
    <source>
        <dbReference type="ARBA" id="ARBA00081986"/>
    </source>
</evidence>
<evidence type="ECO:0000256" key="10">
    <source>
        <dbReference type="ARBA" id="ARBA00076132"/>
    </source>
</evidence>
<dbReference type="Pfam" id="PF00595">
    <property type="entry name" value="PDZ"/>
    <property type="match status" value="1"/>
</dbReference>
<feature type="coiled-coil region" evidence="12">
    <location>
        <begin position="865"/>
        <end position="892"/>
    </location>
</feature>
<dbReference type="PROSITE" id="PS50003">
    <property type="entry name" value="PH_DOMAIN"/>
    <property type="match status" value="1"/>
</dbReference>
<evidence type="ECO:0000259" key="16">
    <source>
        <dbReference type="PROSITE" id="PS50190"/>
    </source>
</evidence>
<organism evidence="17 18">
    <name type="scientific">Acanthoscelides obtectus</name>
    <name type="common">Bean weevil</name>
    <name type="synonym">Bruchus obtectus</name>
    <dbReference type="NCBI Taxonomy" id="200917"/>
    <lineage>
        <taxon>Eukaryota</taxon>
        <taxon>Metazoa</taxon>
        <taxon>Ecdysozoa</taxon>
        <taxon>Arthropoda</taxon>
        <taxon>Hexapoda</taxon>
        <taxon>Insecta</taxon>
        <taxon>Pterygota</taxon>
        <taxon>Neoptera</taxon>
        <taxon>Endopterygota</taxon>
        <taxon>Coleoptera</taxon>
        <taxon>Polyphaga</taxon>
        <taxon>Cucujiformia</taxon>
        <taxon>Chrysomeloidea</taxon>
        <taxon>Chrysomelidae</taxon>
        <taxon>Bruchinae</taxon>
        <taxon>Bruchini</taxon>
        <taxon>Acanthoscelides</taxon>
    </lineage>
</organism>
<keyword evidence="18" id="KW-1185">Reference proteome</keyword>